<feature type="compositionally biased region" description="Basic and acidic residues" evidence="1">
    <location>
        <begin position="65"/>
        <end position="74"/>
    </location>
</feature>
<accession>A0A8J2W2V9</accession>
<feature type="region of interest" description="Disordered" evidence="1">
    <location>
        <begin position="219"/>
        <end position="245"/>
    </location>
</feature>
<evidence type="ECO:0000313" key="3">
    <source>
        <dbReference type="Proteomes" id="UP000789390"/>
    </source>
</evidence>
<proteinExistence type="predicted"/>
<gene>
    <name evidence="2" type="ORF">DGAL_LOCUS5370</name>
</gene>
<keyword evidence="3" id="KW-1185">Reference proteome</keyword>
<protein>
    <submittedName>
        <fullName evidence="2">Uncharacterized protein</fullName>
    </submittedName>
</protein>
<dbReference type="OrthoDB" id="1293114at2759"/>
<reference evidence="2" key="1">
    <citation type="submission" date="2021-11" db="EMBL/GenBank/DDBJ databases">
        <authorList>
            <person name="Schell T."/>
        </authorList>
    </citation>
    <scope>NUCLEOTIDE SEQUENCE</scope>
    <source>
        <strain evidence="2">M5</strain>
    </source>
</reference>
<dbReference type="Proteomes" id="UP000789390">
    <property type="component" value="Unassembled WGS sequence"/>
</dbReference>
<feature type="compositionally biased region" description="Polar residues" evidence="1">
    <location>
        <begin position="103"/>
        <end position="115"/>
    </location>
</feature>
<comment type="caution">
    <text evidence="2">The sequence shown here is derived from an EMBL/GenBank/DDBJ whole genome shotgun (WGS) entry which is preliminary data.</text>
</comment>
<dbReference type="EMBL" id="CAKKLH010000095">
    <property type="protein sequence ID" value="CAH0102846.1"/>
    <property type="molecule type" value="Genomic_DNA"/>
</dbReference>
<evidence type="ECO:0000256" key="1">
    <source>
        <dbReference type="SAM" id="MobiDB-lite"/>
    </source>
</evidence>
<feature type="compositionally biased region" description="Polar residues" evidence="1">
    <location>
        <begin position="48"/>
        <end position="59"/>
    </location>
</feature>
<dbReference type="AlphaFoldDB" id="A0A8J2W2V9"/>
<evidence type="ECO:0000313" key="2">
    <source>
        <dbReference type="EMBL" id="CAH0102846.1"/>
    </source>
</evidence>
<organism evidence="2 3">
    <name type="scientific">Daphnia galeata</name>
    <dbReference type="NCBI Taxonomy" id="27404"/>
    <lineage>
        <taxon>Eukaryota</taxon>
        <taxon>Metazoa</taxon>
        <taxon>Ecdysozoa</taxon>
        <taxon>Arthropoda</taxon>
        <taxon>Crustacea</taxon>
        <taxon>Branchiopoda</taxon>
        <taxon>Diplostraca</taxon>
        <taxon>Cladocera</taxon>
        <taxon>Anomopoda</taxon>
        <taxon>Daphniidae</taxon>
        <taxon>Daphnia</taxon>
    </lineage>
</organism>
<name>A0A8J2W2V9_9CRUS</name>
<feature type="region of interest" description="Disordered" evidence="1">
    <location>
        <begin position="1"/>
        <end position="115"/>
    </location>
</feature>
<sequence>MLTEEQQEQQERRPWQLHHKKSTSSEMKRVAWPPVGSNAAEIPKTNENDNGIASVPQQNDADDEIAQRYQDHSNRFSNQHQVSNGSKVAPPVPPKPGAREIANAQQSTDYDSDNTMALNGTPEAFASNELVGERLLIAKPAPPPGLILLKKHAPISQEPQAVFNSQPVFKRATPVRMLGDMVWPPKGAGGASENSTQSPGLVRRQPKNYQEFFNSNQLPANFPTYRAPPGTQHFGLEEGENTTPM</sequence>
<feature type="compositionally biased region" description="Polar residues" evidence="1">
    <location>
        <begin position="75"/>
        <end position="84"/>
    </location>
</feature>